<evidence type="ECO:0000259" key="1">
    <source>
        <dbReference type="PROSITE" id="PS50878"/>
    </source>
</evidence>
<gene>
    <name evidence="2" type="ORF">Slati_2972500</name>
</gene>
<name>A0AAW2VEU8_9LAMI</name>
<evidence type="ECO:0000313" key="2">
    <source>
        <dbReference type="EMBL" id="KAL0427977.1"/>
    </source>
</evidence>
<proteinExistence type="predicted"/>
<protein>
    <submittedName>
        <fullName evidence="2">Mitochondrial protein</fullName>
    </submittedName>
</protein>
<comment type="caution">
    <text evidence="2">The sequence shown here is derived from an EMBL/GenBank/DDBJ whole genome shotgun (WGS) entry which is preliminary data.</text>
</comment>
<organism evidence="2">
    <name type="scientific">Sesamum latifolium</name>
    <dbReference type="NCBI Taxonomy" id="2727402"/>
    <lineage>
        <taxon>Eukaryota</taxon>
        <taxon>Viridiplantae</taxon>
        <taxon>Streptophyta</taxon>
        <taxon>Embryophyta</taxon>
        <taxon>Tracheophyta</taxon>
        <taxon>Spermatophyta</taxon>
        <taxon>Magnoliopsida</taxon>
        <taxon>eudicotyledons</taxon>
        <taxon>Gunneridae</taxon>
        <taxon>Pentapetalae</taxon>
        <taxon>asterids</taxon>
        <taxon>lamiids</taxon>
        <taxon>Lamiales</taxon>
        <taxon>Pedaliaceae</taxon>
        <taxon>Sesamum</taxon>
    </lineage>
</organism>
<dbReference type="InterPro" id="IPR000477">
    <property type="entry name" value="RT_dom"/>
</dbReference>
<dbReference type="SUPFAM" id="SSF56672">
    <property type="entry name" value="DNA/RNA polymerases"/>
    <property type="match status" value="1"/>
</dbReference>
<dbReference type="EMBL" id="JACGWN010000010">
    <property type="protein sequence ID" value="KAL0427977.1"/>
    <property type="molecule type" value="Genomic_DNA"/>
</dbReference>
<dbReference type="Gene3D" id="3.60.10.10">
    <property type="entry name" value="Endonuclease/exonuclease/phosphatase"/>
    <property type="match status" value="1"/>
</dbReference>
<accession>A0AAW2VEU8</accession>
<sequence length="736" mass="84627">MGVESQRRSGGFLMLWHKDVEVWIQSYSSHHIDASMKEENNEDRWRIMMVYGHQKLANQHEKIGMASRAQWQIDEFRRCLEECGLHDTGFVGFPLTWCNGREAPNTIRERLDRACCCPRWSQMFPNAQVQHVGQSYSDHVAIWVDLDSRITNCARGKRRHFRFEAIWTKKLAARAKALWLAEGDKNTAFFHAKANERRIRKEIKALRDDGGSLISDFKGIKGIVEHYFTDIFWTTRPSELEIREVVESLERKVVFDMNESLWPFVEDEIISALKQMHPLKSPGPDDALHNCSLEPLLNFTHIILIPKCPNPEIKPFLDTIISTTQSAFAPGRLITDNVLVAYEVNHYLAHKRQGQTGYASLKLYMSKAYDRIEWVFLENVLLRLGFHPNFVSLIMMCVTTVSFSFLLNGEKFGFIRPEWGIRQGDPLSPYLFLFCEEALSHLIQQAEIRGNIRGIPVARQAPRVSHLMFADDTLICCEVSSKAMITIRDILRTFEAASGLKINLEKSILVFSRNVPGSRREELATILGVAIKDKHEKYLGLPMVVGRSKREVFNNIKERFWQKLNGWATKKLSQDGRVILIKTVLQALPSYIMNCFELTDGTIKDLERLTTNLFWHGGGASKVHWIAWSHLCRREKEAGLVFWCLKEMNRALLAKQAWRVAMQPNSLIHKIFQHKYFTNSNFFVAEGFCSPSFTWRSIAGTRDLVAVGLQWKIGNGESVSIMGESWLPRPSSFSVN</sequence>
<dbReference type="PANTHER" id="PTHR33116">
    <property type="entry name" value="REVERSE TRANSCRIPTASE ZINC-BINDING DOMAIN-CONTAINING PROTEIN-RELATED-RELATED"/>
    <property type="match status" value="1"/>
</dbReference>
<dbReference type="Pfam" id="PF00078">
    <property type="entry name" value="RVT_1"/>
    <property type="match status" value="1"/>
</dbReference>
<dbReference type="InterPro" id="IPR036691">
    <property type="entry name" value="Endo/exonu/phosph_ase_sf"/>
</dbReference>
<dbReference type="PROSITE" id="PS50878">
    <property type="entry name" value="RT_POL"/>
    <property type="match status" value="1"/>
</dbReference>
<dbReference type="PANTHER" id="PTHR33116:SF86">
    <property type="entry name" value="REVERSE TRANSCRIPTASE DOMAIN-CONTAINING PROTEIN"/>
    <property type="match status" value="1"/>
</dbReference>
<dbReference type="SUPFAM" id="SSF56219">
    <property type="entry name" value="DNase I-like"/>
    <property type="match status" value="1"/>
</dbReference>
<dbReference type="CDD" id="cd01650">
    <property type="entry name" value="RT_nLTR_like"/>
    <property type="match status" value="1"/>
</dbReference>
<reference evidence="2" key="2">
    <citation type="journal article" date="2024" name="Plant">
        <title>Genomic evolution and insights into agronomic trait innovations of Sesamum species.</title>
        <authorList>
            <person name="Miao H."/>
            <person name="Wang L."/>
            <person name="Qu L."/>
            <person name="Liu H."/>
            <person name="Sun Y."/>
            <person name="Le M."/>
            <person name="Wang Q."/>
            <person name="Wei S."/>
            <person name="Zheng Y."/>
            <person name="Lin W."/>
            <person name="Duan Y."/>
            <person name="Cao H."/>
            <person name="Xiong S."/>
            <person name="Wang X."/>
            <person name="Wei L."/>
            <person name="Li C."/>
            <person name="Ma Q."/>
            <person name="Ju M."/>
            <person name="Zhao R."/>
            <person name="Li G."/>
            <person name="Mu C."/>
            <person name="Tian Q."/>
            <person name="Mei H."/>
            <person name="Zhang T."/>
            <person name="Gao T."/>
            <person name="Zhang H."/>
        </authorList>
    </citation>
    <scope>NUCLEOTIDE SEQUENCE</scope>
    <source>
        <strain evidence="2">KEN1</strain>
    </source>
</reference>
<reference evidence="2" key="1">
    <citation type="submission" date="2020-06" db="EMBL/GenBank/DDBJ databases">
        <authorList>
            <person name="Li T."/>
            <person name="Hu X."/>
            <person name="Zhang T."/>
            <person name="Song X."/>
            <person name="Zhang H."/>
            <person name="Dai N."/>
            <person name="Sheng W."/>
            <person name="Hou X."/>
            <person name="Wei L."/>
        </authorList>
    </citation>
    <scope>NUCLEOTIDE SEQUENCE</scope>
    <source>
        <strain evidence="2">KEN1</strain>
        <tissue evidence="2">Leaf</tissue>
    </source>
</reference>
<feature type="domain" description="Reverse transcriptase" evidence="1">
    <location>
        <begin position="286"/>
        <end position="531"/>
    </location>
</feature>
<dbReference type="InterPro" id="IPR043502">
    <property type="entry name" value="DNA/RNA_pol_sf"/>
</dbReference>
<dbReference type="AlphaFoldDB" id="A0AAW2VEU8"/>